<organism evidence="3 4">
    <name type="scientific">Thalassoglobus polymorphus</name>
    <dbReference type="NCBI Taxonomy" id="2527994"/>
    <lineage>
        <taxon>Bacteria</taxon>
        <taxon>Pseudomonadati</taxon>
        <taxon>Planctomycetota</taxon>
        <taxon>Planctomycetia</taxon>
        <taxon>Planctomycetales</taxon>
        <taxon>Planctomycetaceae</taxon>
        <taxon>Thalassoglobus</taxon>
    </lineage>
</organism>
<dbReference type="RefSeq" id="WP_145196307.1">
    <property type="nucleotide sequence ID" value="NZ_CP036267.1"/>
</dbReference>
<feature type="transmembrane region" description="Helical" evidence="1">
    <location>
        <begin position="62"/>
        <end position="83"/>
    </location>
</feature>
<dbReference type="Proteomes" id="UP000315724">
    <property type="component" value="Chromosome"/>
</dbReference>
<reference evidence="3 4" key="1">
    <citation type="submission" date="2019-02" db="EMBL/GenBank/DDBJ databases">
        <title>Deep-cultivation of Planctomycetes and their phenomic and genomic characterization uncovers novel biology.</title>
        <authorList>
            <person name="Wiegand S."/>
            <person name="Jogler M."/>
            <person name="Boedeker C."/>
            <person name="Pinto D."/>
            <person name="Vollmers J."/>
            <person name="Rivas-Marin E."/>
            <person name="Kohn T."/>
            <person name="Peeters S.H."/>
            <person name="Heuer A."/>
            <person name="Rast P."/>
            <person name="Oberbeckmann S."/>
            <person name="Bunk B."/>
            <person name="Jeske O."/>
            <person name="Meyerdierks A."/>
            <person name="Storesund J.E."/>
            <person name="Kallscheuer N."/>
            <person name="Luecker S."/>
            <person name="Lage O.M."/>
            <person name="Pohl T."/>
            <person name="Merkel B.J."/>
            <person name="Hornburger P."/>
            <person name="Mueller R.-W."/>
            <person name="Bruemmer F."/>
            <person name="Labrenz M."/>
            <person name="Spormann A.M."/>
            <person name="Op den Camp H."/>
            <person name="Overmann J."/>
            <person name="Amann R."/>
            <person name="Jetten M.S.M."/>
            <person name="Mascher T."/>
            <person name="Medema M.H."/>
            <person name="Devos D.P."/>
            <person name="Kaster A.-K."/>
            <person name="Ovreas L."/>
            <person name="Rohde M."/>
            <person name="Galperin M.Y."/>
            <person name="Jogler C."/>
        </authorList>
    </citation>
    <scope>NUCLEOTIDE SEQUENCE [LARGE SCALE GENOMIC DNA]</scope>
    <source>
        <strain evidence="3 4">Mal48</strain>
    </source>
</reference>
<evidence type="ECO:0000313" key="3">
    <source>
        <dbReference type="EMBL" id="QDT31604.1"/>
    </source>
</evidence>
<keyword evidence="1" id="KW-1133">Transmembrane helix</keyword>
<feature type="transmembrane region" description="Helical" evidence="1">
    <location>
        <begin position="258"/>
        <end position="279"/>
    </location>
</feature>
<feature type="transmembrane region" description="Helical" evidence="1">
    <location>
        <begin position="189"/>
        <end position="205"/>
    </location>
</feature>
<keyword evidence="1" id="KW-0472">Membrane</keyword>
<dbReference type="GO" id="GO:0080120">
    <property type="term" value="P:CAAX-box protein maturation"/>
    <property type="evidence" value="ECO:0007669"/>
    <property type="project" value="UniProtKB-ARBA"/>
</dbReference>
<feature type="transmembrane region" description="Helical" evidence="1">
    <location>
        <begin position="103"/>
        <end position="121"/>
    </location>
</feature>
<keyword evidence="4" id="KW-1185">Reference proteome</keyword>
<proteinExistence type="predicted"/>
<dbReference type="InterPro" id="IPR003675">
    <property type="entry name" value="Rce1/LyrA-like_dom"/>
</dbReference>
<sequence>MRKSERPCSIPESLLWTCSYQFGQALVLLAFFYLLVFAGYGFDWPSQDVILQLAMDLNLDRSFLLIGVTSLGALFVVVPLIRLRLGPRFRESIGWRTPRHEEVIFALATVIPIAVLGDLIYELSGSFLQAGITQRLSSQTLQTSSLEYLQSTLHGVPYPILVVALALGPAVGEELIFRGVIGRGLVHRHGVWTGSVMTAFLFAIAHVSPSHAISTLPIAFLLQFLYLKTGTIWIPIFVHFCNNLVAVSMMRYEFVPDINISPFAAIGFLSYLIVILVAFESRRRNWNVSQDFV</sequence>
<dbReference type="GO" id="GO:0004175">
    <property type="term" value="F:endopeptidase activity"/>
    <property type="evidence" value="ECO:0007669"/>
    <property type="project" value="UniProtKB-ARBA"/>
</dbReference>
<dbReference type="GO" id="GO:0006508">
    <property type="term" value="P:proteolysis"/>
    <property type="evidence" value="ECO:0007669"/>
    <property type="project" value="UniProtKB-KW"/>
</dbReference>
<dbReference type="KEGG" id="tpol:Mal48_08390"/>
<feature type="transmembrane region" description="Helical" evidence="1">
    <location>
        <begin position="21"/>
        <end position="42"/>
    </location>
</feature>
<dbReference type="Pfam" id="PF02517">
    <property type="entry name" value="Rce1-like"/>
    <property type="match status" value="1"/>
</dbReference>
<gene>
    <name evidence="3" type="ORF">Mal48_08390</name>
</gene>
<protein>
    <submittedName>
        <fullName evidence="3">CAAX amino terminal protease self-immunity</fullName>
    </submittedName>
</protein>
<dbReference type="OrthoDB" id="9777755at2"/>
<dbReference type="PANTHER" id="PTHR36435:SF1">
    <property type="entry name" value="CAAX AMINO TERMINAL PROTEASE FAMILY PROTEIN"/>
    <property type="match status" value="1"/>
</dbReference>
<keyword evidence="3" id="KW-0378">Hydrolase</keyword>
<dbReference type="InterPro" id="IPR052710">
    <property type="entry name" value="CAAX_protease"/>
</dbReference>
<evidence type="ECO:0000313" key="4">
    <source>
        <dbReference type="Proteomes" id="UP000315724"/>
    </source>
</evidence>
<dbReference type="AlphaFoldDB" id="A0A517QJ18"/>
<accession>A0A517QJ18</accession>
<evidence type="ECO:0000259" key="2">
    <source>
        <dbReference type="Pfam" id="PF02517"/>
    </source>
</evidence>
<keyword evidence="3" id="KW-0645">Protease</keyword>
<keyword evidence="1" id="KW-0812">Transmembrane</keyword>
<name>A0A517QJ18_9PLAN</name>
<feature type="domain" description="CAAX prenyl protease 2/Lysostaphin resistance protein A-like" evidence="2">
    <location>
        <begin position="159"/>
        <end position="245"/>
    </location>
</feature>
<dbReference type="EMBL" id="CP036267">
    <property type="protein sequence ID" value="QDT31604.1"/>
    <property type="molecule type" value="Genomic_DNA"/>
</dbReference>
<feature type="transmembrane region" description="Helical" evidence="1">
    <location>
        <begin position="156"/>
        <end position="177"/>
    </location>
</feature>
<dbReference type="PANTHER" id="PTHR36435">
    <property type="entry name" value="SLR1288 PROTEIN"/>
    <property type="match status" value="1"/>
</dbReference>
<evidence type="ECO:0000256" key="1">
    <source>
        <dbReference type="SAM" id="Phobius"/>
    </source>
</evidence>